<sequence>MSSDIVSSGGKNRPNPGGQSMRKQNSKGAGTGSPSERTAFPSSSSVPPPPLGQGGCPRTELALPTSPSSLFLSVGLVPEGHVRDMTDTREDSNQTSTGSFQHEGAVAPLRAPSRYLSSPPYLQG</sequence>
<gene>
    <name evidence="2" type="ORF">PLEPLA_LOCUS6622</name>
</gene>
<dbReference type="EMBL" id="CADEAL010000340">
    <property type="protein sequence ID" value="CAB1418796.1"/>
    <property type="molecule type" value="Genomic_DNA"/>
</dbReference>
<evidence type="ECO:0000313" key="2">
    <source>
        <dbReference type="EMBL" id="CAB1418796.1"/>
    </source>
</evidence>
<comment type="caution">
    <text evidence="2">The sequence shown here is derived from an EMBL/GenBank/DDBJ whole genome shotgun (WGS) entry which is preliminary data.</text>
</comment>
<dbReference type="AlphaFoldDB" id="A0A9N7TUL7"/>
<evidence type="ECO:0000313" key="3">
    <source>
        <dbReference type="Proteomes" id="UP001153269"/>
    </source>
</evidence>
<feature type="compositionally biased region" description="Basic and acidic residues" evidence="1">
    <location>
        <begin position="81"/>
        <end position="92"/>
    </location>
</feature>
<name>A0A9N7TUL7_PLEPL</name>
<dbReference type="Proteomes" id="UP001153269">
    <property type="component" value="Unassembled WGS sequence"/>
</dbReference>
<feature type="region of interest" description="Disordered" evidence="1">
    <location>
        <begin position="81"/>
        <end position="124"/>
    </location>
</feature>
<organism evidence="2 3">
    <name type="scientific">Pleuronectes platessa</name>
    <name type="common">European plaice</name>
    <dbReference type="NCBI Taxonomy" id="8262"/>
    <lineage>
        <taxon>Eukaryota</taxon>
        <taxon>Metazoa</taxon>
        <taxon>Chordata</taxon>
        <taxon>Craniata</taxon>
        <taxon>Vertebrata</taxon>
        <taxon>Euteleostomi</taxon>
        <taxon>Actinopterygii</taxon>
        <taxon>Neopterygii</taxon>
        <taxon>Teleostei</taxon>
        <taxon>Neoteleostei</taxon>
        <taxon>Acanthomorphata</taxon>
        <taxon>Carangaria</taxon>
        <taxon>Pleuronectiformes</taxon>
        <taxon>Pleuronectoidei</taxon>
        <taxon>Pleuronectidae</taxon>
        <taxon>Pleuronectes</taxon>
    </lineage>
</organism>
<evidence type="ECO:0000256" key="1">
    <source>
        <dbReference type="SAM" id="MobiDB-lite"/>
    </source>
</evidence>
<feature type="compositionally biased region" description="Polar residues" evidence="1">
    <location>
        <begin position="1"/>
        <end position="10"/>
    </location>
</feature>
<protein>
    <submittedName>
        <fullName evidence="2">Uncharacterized protein</fullName>
    </submittedName>
</protein>
<feature type="compositionally biased region" description="Polar residues" evidence="1">
    <location>
        <begin position="17"/>
        <end position="36"/>
    </location>
</feature>
<proteinExistence type="predicted"/>
<keyword evidence="3" id="KW-1185">Reference proteome</keyword>
<feature type="region of interest" description="Disordered" evidence="1">
    <location>
        <begin position="1"/>
        <end position="64"/>
    </location>
</feature>
<accession>A0A9N7TUL7</accession>
<reference evidence="2" key="1">
    <citation type="submission" date="2020-03" db="EMBL/GenBank/DDBJ databases">
        <authorList>
            <person name="Weist P."/>
        </authorList>
    </citation>
    <scope>NUCLEOTIDE SEQUENCE</scope>
</reference>